<sequence>MSLPENGSAQDSLTYKVMTPNGVMFITIVESVDYRKRPIPTTLLITIGKSGSAIMAWATMTADLITLLFERKVDLEDIIAVISMNLSDRAALQKPGIFIRSEPEGIKYALLRYQENRNRRLEEMK</sequence>
<gene>
    <name evidence="1" type="ORF">LCGC14_1231860</name>
</gene>
<name>A0A0F9PCL0_9ZZZZ</name>
<evidence type="ECO:0000313" key="1">
    <source>
        <dbReference type="EMBL" id="KKM91112.1"/>
    </source>
</evidence>
<proteinExistence type="predicted"/>
<accession>A0A0F9PCL0</accession>
<protein>
    <submittedName>
        <fullName evidence="1">Uncharacterized protein</fullName>
    </submittedName>
</protein>
<dbReference type="AlphaFoldDB" id="A0A0F9PCL0"/>
<reference evidence="1" key="1">
    <citation type="journal article" date="2015" name="Nature">
        <title>Complex archaea that bridge the gap between prokaryotes and eukaryotes.</title>
        <authorList>
            <person name="Spang A."/>
            <person name="Saw J.H."/>
            <person name="Jorgensen S.L."/>
            <person name="Zaremba-Niedzwiedzka K."/>
            <person name="Martijn J."/>
            <person name="Lind A.E."/>
            <person name="van Eijk R."/>
            <person name="Schleper C."/>
            <person name="Guy L."/>
            <person name="Ettema T.J."/>
        </authorList>
    </citation>
    <scope>NUCLEOTIDE SEQUENCE</scope>
</reference>
<dbReference type="EMBL" id="LAZR01006580">
    <property type="protein sequence ID" value="KKM91112.1"/>
    <property type="molecule type" value="Genomic_DNA"/>
</dbReference>
<comment type="caution">
    <text evidence="1">The sequence shown here is derived from an EMBL/GenBank/DDBJ whole genome shotgun (WGS) entry which is preliminary data.</text>
</comment>
<organism evidence="1">
    <name type="scientific">marine sediment metagenome</name>
    <dbReference type="NCBI Taxonomy" id="412755"/>
    <lineage>
        <taxon>unclassified sequences</taxon>
        <taxon>metagenomes</taxon>
        <taxon>ecological metagenomes</taxon>
    </lineage>
</organism>